<keyword evidence="1" id="KW-0812">Transmembrane</keyword>
<feature type="transmembrane region" description="Helical" evidence="1">
    <location>
        <begin position="313"/>
        <end position="333"/>
    </location>
</feature>
<reference evidence="3" key="1">
    <citation type="submission" date="2023-06" db="EMBL/GenBank/DDBJ databases">
        <title>Genome-scale phylogeny and comparative genomics of the fungal order Sordariales.</title>
        <authorList>
            <consortium name="Lawrence Berkeley National Laboratory"/>
            <person name="Hensen N."/>
            <person name="Bonometti L."/>
            <person name="Westerberg I."/>
            <person name="Brannstrom I.O."/>
            <person name="Guillou S."/>
            <person name="Cros-Aarteil S."/>
            <person name="Calhoun S."/>
            <person name="Haridas S."/>
            <person name="Kuo A."/>
            <person name="Mondo S."/>
            <person name="Pangilinan J."/>
            <person name="Riley R."/>
            <person name="Labutti K."/>
            <person name="Andreopoulos B."/>
            <person name="Lipzen A."/>
            <person name="Chen C."/>
            <person name="Yanf M."/>
            <person name="Daum C."/>
            <person name="Ng V."/>
            <person name="Clum A."/>
            <person name="Steindorff A."/>
            <person name="Ohm R."/>
            <person name="Martin F."/>
            <person name="Silar P."/>
            <person name="Natvig D."/>
            <person name="Lalanne C."/>
            <person name="Gautier V."/>
            <person name="Ament-Velasquez S.L."/>
            <person name="Kruys A."/>
            <person name="Hutchinson M.I."/>
            <person name="Powell A.J."/>
            <person name="Barry K."/>
            <person name="Miller A.N."/>
            <person name="Grigoriev I.V."/>
            <person name="Debuchy R."/>
            <person name="Gladieux P."/>
            <person name="Thoren M.H."/>
            <person name="Johannesson H."/>
        </authorList>
    </citation>
    <scope>NUCLEOTIDE SEQUENCE</scope>
    <source>
        <strain evidence="3">CBS 540.89</strain>
    </source>
</reference>
<accession>A0AA40EZA4</accession>
<proteinExistence type="predicted"/>
<organism evidence="3 4">
    <name type="scientific">Apiosordaria backusii</name>
    <dbReference type="NCBI Taxonomy" id="314023"/>
    <lineage>
        <taxon>Eukaryota</taxon>
        <taxon>Fungi</taxon>
        <taxon>Dikarya</taxon>
        <taxon>Ascomycota</taxon>
        <taxon>Pezizomycotina</taxon>
        <taxon>Sordariomycetes</taxon>
        <taxon>Sordariomycetidae</taxon>
        <taxon>Sordariales</taxon>
        <taxon>Lasiosphaeriaceae</taxon>
        <taxon>Apiosordaria</taxon>
    </lineage>
</organism>
<keyword evidence="4" id="KW-1185">Reference proteome</keyword>
<feature type="chain" id="PRO_5041350700" evidence="2">
    <location>
        <begin position="30"/>
        <end position="341"/>
    </location>
</feature>
<dbReference type="AlphaFoldDB" id="A0AA40EZA4"/>
<dbReference type="Proteomes" id="UP001172159">
    <property type="component" value="Unassembled WGS sequence"/>
</dbReference>
<comment type="caution">
    <text evidence="3">The sequence shown here is derived from an EMBL/GenBank/DDBJ whole genome shotgun (WGS) entry which is preliminary data.</text>
</comment>
<feature type="signal peptide" evidence="2">
    <location>
        <begin position="1"/>
        <end position="29"/>
    </location>
</feature>
<evidence type="ECO:0000256" key="2">
    <source>
        <dbReference type="SAM" id="SignalP"/>
    </source>
</evidence>
<name>A0AA40EZA4_9PEZI</name>
<keyword evidence="2" id="KW-0732">Signal</keyword>
<keyword evidence="1" id="KW-0472">Membrane</keyword>
<gene>
    <name evidence="3" type="ORF">B0T21DRAFT_20072</name>
</gene>
<evidence type="ECO:0000256" key="1">
    <source>
        <dbReference type="SAM" id="Phobius"/>
    </source>
</evidence>
<dbReference type="EMBL" id="JAUKTV010000001">
    <property type="protein sequence ID" value="KAK0748302.1"/>
    <property type="molecule type" value="Genomic_DNA"/>
</dbReference>
<keyword evidence="1" id="KW-1133">Transmembrane helix</keyword>
<evidence type="ECO:0000313" key="4">
    <source>
        <dbReference type="Proteomes" id="UP001172159"/>
    </source>
</evidence>
<sequence length="341" mass="37855">MFMEMSLSTAWILGAVGLLFTSCVPPVLQSAVGPVASRKIVPRRLQMYHAQLDPRMATTETAAGVPVGARSMLHRTAISALYGEELGHQYVPFNVTGLARTASMDFVDLECDIVETPGRFTNDEWYYNFTSTRIKDGWTHVDYTFLDFNATLFNGTHFLYHKCIAKPARGWCGVNLVEGTGAMGSFSCHRERWIEPPSEDVYGPAAGFVAIAAAFHAAFEGEGWVTRQTHRPQQNSSFVLATAKWEDRGNYTMPPRLIDHFQRVLWHIPINARAKEIPAGQEGGKYDLDGVVELQVLDEQPILLQKFDFVRTFATIGVCLSVGVGAVVWLIVLPKESGRLA</sequence>
<protein>
    <submittedName>
        <fullName evidence="3">Uncharacterized protein</fullName>
    </submittedName>
</protein>
<evidence type="ECO:0000313" key="3">
    <source>
        <dbReference type="EMBL" id="KAK0748302.1"/>
    </source>
</evidence>